<comment type="cofactor">
    <cofactor evidence="8">
        <name>Fe(2+)</name>
        <dbReference type="ChEBI" id="CHEBI:29033"/>
    </cofactor>
    <text evidence="8">Binds 1 Fe(2+) ion per subunit.</text>
</comment>
<protein>
    <recommendedName>
        <fullName evidence="8">tRNA N6-adenosine threonylcarbamoyltransferase</fullName>
        <ecNumber evidence="8">2.3.1.234</ecNumber>
    </recommendedName>
    <alternativeName>
        <fullName evidence="8">N6-L-threonylcarbamoyladenine synthase</fullName>
        <shortName evidence="8">t(6)A synthase</shortName>
    </alternativeName>
    <alternativeName>
        <fullName evidence="8">t(6)A37 threonylcarbamoyladenosine biosynthesis protein TsaD</fullName>
    </alternativeName>
    <alternativeName>
        <fullName evidence="8">tRNA threonylcarbamoyladenosine biosynthesis protein TsaD</fullName>
    </alternativeName>
</protein>
<feature type="binding site" evidence="8">
    <location>
        <position position="215"/>
    </location>
    <ligand>
        <name>substrate</name>
    </ligand>
</feature>
<evidence type="ECO:0000256" key="3">
    <source>
        <dbReference type="ARBA" id="ARBA00022694"/>
    </source>
</evidence>
<comment type="function">
    <text evidence="8">Required for the formation of a threonylcarbamoyl group on adenosine at position 37 (t(6)A37) in tRNAs that read codons beginning with adenine. Is involved in the transfer of the threonylcarbamoyl moiety of threonylcarbamoyl-AMP (TC-AMP) to the N6 group of A37, together with TsaE and TsaB. TsaD likely plays a direct catalytic role in this reaction.</text>
</comment>
<reference evidence="10" key="1">
    <citation type="submission" date="2020-04" db="EMBL/GenBank/DDBJ databases">
        <authorList>
            <person name="Zhang T."/>
        </authorList>
    </citation>
    <scope>NUCLEOTIDE SEQUENCE</scope>
    <source>
        <strain evidence="10">HKST-UBA80</strain>
    </source>
</reference>
<evidence type="ECO:0000256" key="6">
    <source>
        <dbReference type="ARBA" id="ARBA00023315"/>
    </source>
</evidence>
<evidence type="ECO:0000256" key="7">
    <source>
        <dbReference type="ARBA" id="ARBA00048117"/>
    </source>
</evidence>
<keyword evidence="3 8" id="KW-0819">tRNA processing</keyword>
<evidence type="ECO:0000256" key="5">
    <source>
        <dbReference type="ARBA" id="ARBA00023004"/>
    </source>
</evidence>
<reference evidence="10" key="2">
    <citation type="journal article" date="2021" name="Microbiome">
        <title>Successional dynamics and alternative stable states in a saline activated sludge microbial community over 9 years.</title>
        <authorList>
            <person name="Wang Y."/>
            <person name="Ye J."/>
            <person name="Ju F."/>
            <person name="Liu L."/>
            <person name="Boyd J.A."/>
            <person name="Deng Y."/>
            <person name="Parks D.H."/>
            <person name="Jiang X."/>
            <person name="Yin X."/>
            <person name="Woodcroft B.J."/>
            <person name="Tyson G.W."/>
            <person name="Hugenholtz P."/>
            <person name="Polz M.F."/>
            <person name="Zhang T."/>
        </authorList>
    </citation>
    <scope>NUCLEOTIDE SEQUENCE</scope>
    <source>
        <strain evidence="10">HKST-UBA80</strain>
    </source>
</reference>
<accession>A0A955E0S4</accession>
<dbReference type="AlphaFoldDB" id="A0A955E0S4"/>
<dbReference type="InterPro" id="IPR022450">
    <property type="entry name" value="TsaD"/>
</dbReference>
<comment type="caution">
    <text evidence="10">The sequence shown here is derived from an EMBL/GenBank/DDBJ whole genome shotgun (WGS) entry which is preliminary data.</text>
</comment>
<evidence type="ECO:0000256" key="8">
    <source>
        <dbReference type="HAMAP-Rule" id="MF_01445"/>
    </source>
</evidence>
<evidence type="ECO:0000256" key="4">
    <source>
        <dbReference type="ARBA" id="ARBA00022723"/>
    </source>
</evidence>
<evidence type="ECO:0000256" key="2">
    <source>
        <dbReference type="ARBA" id="ARBA00022679"/>
    </source>
</evidence>
<keyword evidence="6 8" id="KW-0012">Acyltransferase</keyword>
<dbReference type="InterPro" id="IPR043129">
    <property type="entry name" value="ATPase_NBD"/>
</dbReference>
<dbReference type="EC" id="2.3.1.234" evidence="8"/>
<dbReference type="PANTHER" id="PTHR11735:SF6">
    <property type="entry name" value="TRNA N6-ADENOSINE THREONYLCARBAMOYLTRANSFERASE, MITOCHONDRIAL"/>
    <property type="match status" value="1"/>
</dbReference>
<dbReference type="Pfam" id="PF00814">
    <property type="entry name" value="TsaD"/>
    <property type="match status" value="2"/>
</dbReference>
<dbReference type="NCBIfam" id="TIGR03723">
    <property type="entry name" value="T6A_TsaD_YgjD"/>
    <property type="match status" value="1"/>
</dbReference>
<dbReference type="CDD" id="cd24133">
    <property type="entry name" value="ASKHA_NBD_TsaD_bac"/>
    <property type="match status" value="1"/>
</dbReference>
<dbReference type="GO" id="GO:0002949">
    <property type="term" value="P:tRNA threonylcarbamoyladenosine modification"/>
    <property type="evidence" value="ECO:0007669"/>
    <property type="project" value="UniProtKB-UniRule"/>
</dbReference>
<feature type="domain" description="Gcp-like" evidence="9">
    <location>
        <begin position="27"/>
        <end position="133"/>
    </location>
</feature>
<comment type="catalytic activity">
    <reaction evidence="7 8">
        <text>L-threonylcarbamoyladenylate + adenosine(37) in tRNA = N(6)-L-threonylcarbamoyladenosine(37) in tRNA + AMP + H(+)</text>
        <dbReference type="Rhea" id="RHEA:37059"/>
        <dbReference type="Rhea" id="RHEA-COMP:10162"/>
        <dbReference type="Rhea" id="RHEA-COMP:10163"/>
        <dbReference type="ChEBI" id="CHEBI:15378"/>
        <dbReference type="ChEBI" id="CHEBI:73682"/>
        <dbReference type="ChEBI" id="CHEBI:74411"/>
        <dbReference type="ChEBI" id="CHEBI:74418"/>
        <dbReference type="ChEBI" id="CHEBI:456215"/>
        <dbReference type="EC" id="2.3.1.234"/>
    </reaction>
</comment>
<name>A0A955E0S4_UNCKA</name>
<feature type="binding site" evidence="8">
    <location>
        <position position="311"/>
    </location>
    <ligand>
        <name>substrate</name>
    </ligand>
</feature>
<dbReference type="Proteomes" id="UP000714817">
    <property type="component" value="Unassembled WGS sequence"/>
</dbReference>
<comment type="subcellular location">
    <subcellularLocation>
        <location evidence="8">Cytoplasm</location>
    </subcellularLocation>
</comment>
<dbReference type="PRINTS" id="PR00789">
    <property type="entry name" value="OSIALOPTASE"/>
</dbReference>
<feature type="binding site" evidence="8">
    <location>
        <position position="126"/>
    </location>
    <ligand>
        <name>Fe cation</name>
        <dbReference type="ChEBI" id="CHEBI:24875"/>
    </ligand>
</feature>
<feature type="binding site" evidence="8">
    <location>
        <position position="201"/>
    </location>
    <ligand>
        <name>substrate</name>
    </ligand>
</feature>
<organism evidence="10 11">
    <name type="scientific">candidate division WWE3 bacterium</name>
    <dbReference type="NCBI Taxonomy" id="2053526"/>
    <lineage>
        <taxon>Bacteria</taxon>
        <taxon>Katanobacteria</taxon>
    </lineage>
</organism>
<feature type="binding site" evidence="8">
    <location>
        <begin position="168"/>
        <end position="172"/>
    </location>
    <ligand>
        <name>substrate</name>
    </ligand>
</feature>
<dbReference type="GO" id="GO:0005737">
    <property type="term" value="C:cytoplasm"/>
    <property type="evidence" value="ECO:0007669"/>
    <property type="project" value="UniProtKB-SubCell"/>
</dbReference>
<gene>
    <name evidence="8 10" type="primary">tsaD</name>
    <name evidence="10" type="ORF">KDA10_02625</name>
</gene>
<dbReference type="GO" id="GO:0005506">
    <property type="term" value="F:iron ion binding"/>
    <property type="evidence" value="ECO:0007669"/>
    <property type="project" value="UniProtKB-UniRule"/>
</dbReference>
<evidence type="ECO:0000259" key="9">
    <source>
        <dbReference type="Pfam" id="PF00814"/>
    </source>
</evidence>
<comment type="caution">
    <text evidence="8">Lacks conserved residue(s) required for the propagation of feature annotation.</text>
</comment>
<evidence type="ECO:0000256" key="1">
    <source>
        <dbReference type="ARBA" id="ARBA00022490"/>
    </source>
</evidence>
<dbReference type="EMBL" id="JAGQNY010000008">
    <property type="protein sequence ID" value="MCA9302230.1"/>
    <property type="molecule type" value="Genomic_DNA"/>
</dbReference>
<dbReference type="PROSITE" id="PS01016">
    <property type="entry name" value="GLYCOPROTEASE"/>
    <property type="match status" value="1"/>
</dbReference>
<dbReference type="InterPro" id="IPR017860">
    <property type="entry name" value="Peptidase_M22_CS"/>
</dbReference>
<comment type="similarity">
    <text evidence="8">Belongs to the KAE1 / TsaD family.</text>
</comment>
<dbReference type="PANTHER" id="PTHR11735">
    <property type="entry name" value="TRNA N6-ADENOSINE THREONYLCARBAMOYLTRANSFERASE"/>
    <property type="match status" value="1"/>
</dbReference>
<feature type="binding site" evidence="8">
    <location>
        <position position="122"/>
    </location>
    <ligand>
        <name>Fe cation</name>
        <dbReference type="ChEBI" id="CHEBI:24875"/>
    </ligand>
</feature>
<proteinExistence type="inferred from homology"/>
<dbReference type="InterPro" id="IPR000905">
    <property type="entry name" value="Gcp-like_dom"/>
</dbReference>
<evidence type="ECO:0000313" key="10">
    <source>
        <dbReference type="EMBL" id="MCA9302230.1"/>
    </source>
</evidence>
<keyword evidence="4 8" id="KW-0479">Metal-binding</keyword>
<dbReference type="SUPFAM" id="SSF53067">
    <property type="entry name" value="Actin-like ATPase domain"/>
    <property type="match status" value="2"/>
</dbReference>
<dbReference type="FunFam" id="3.30.420.40:FF:000040">
    <property type="entry name" value="tRNA N6-adenosine threonylcarbamoyltransferase"/>
    <property type="match status" value="1"/>
</dbReference>
<dbReference type="InterPro" id="IPR017861">
    <property type="entry name" value="KAE1/TsaD"/>
</dbReference>
<evidence type="ECO:0000313" key="11">
    <source>
        <dbReference type="Proteomes" id="UP000714817"/>
    </source>
</evidence>
<sequence>MHMIILGIETSCDETAAAVVVDGREELASSLATSEELHQSTGGVVPEVAARKQLEFFVPVLEDVCIKAAPKLGLSNYTEVLNKVDAIAVTVGPGLIGSLLVGVNGAKALAFAHNKPLVPVNHLVGHIYGNFLRPLQHSDSNSSDHIAPATYLDNFSNEENIFPALVLIVSGGHTDLVLMKGHGSLEYLGGTVDDAAGEAFDKVARMLGLSSYLGGPLISKAAAECRHNSLLGQLPRPKIADEDYDFSFSGLKTATKNLINSYSSKDSPLPLNEICCEFEIAVVDVLIAKTKKAAQANNIKSILLGGGVSANKQLRTRLLGLGQELGVFVSVPPIRLCTDNAIYIASAAYYNYRPVSADKLDLIKANPGLGIVDQ</sequence>
<keyword evidence="5 8" id="KW-0408">Iron</keyword>
<keyword evidence="1 8" id="KW-0963">Cytoplasm</keyword>
<feature type="domain" description="Gcp-like" evidence="9">
    <location>
        <begin position="156"/>
        <end position="345"/>
    </location>
</feature>
<dbReference type="GO" id="GO:0061711">
    <property type="term" value="F:tRNA N(6)-L-threonylcarbamoyladenine synthase activity"/>
    <property type="evidence" value="ECO:0007669"/>
    <property type="project" value="UniProtKB-EC"/>
</dbReference>
<feature type="binding site" evidence="8">
    <location>
        <position position="339"/>
    </location>
    <ligand>
        <name>Fe cation</name>
        <dbReference type="ChEBI" id="CHEBI:24875"/>
    </ligand>
</feature>
<dbReference type="Gene3D" id="3.30.420.40">
    <property type="match status" value="2"/>
</dbReference>
<dbReference type="HAMAP" id="MF_01445">
    <property type="entry name" value="TsaD"/>
    <property type="match status" value="1"/>
</dbReference>
<keyword evidence="2 8" id="KW-0808">Transferase</keyword>